<protein>
    <submittedName>
        <fullName evidence="1">Uncharacterized protein</fullName>
    </submittedName>
</protein>
<keyword evidence="2" id="KW-1185">Reference proteome</keyword>
<gene>
    <name evidence="1" type="ordered locus">TERMP_02264</name>
</gene>
<dbReference type="HOGENOM" id="CLU_1745635_0_0_2"/>
<dbReference type="OrthoDB" id="98951at2157"/>
<dbReference type="RefSeq" id="WP_013747459.1">
    <property type="nucleotide sequence ID" value="NC_015471.1"/>
</dbReference>
<dbReference type="EMBL" id="CP002373">
    <property type="protein sequence ID" value="ADT85237.1"/>
    <property type="molecule type" value="Genomic_DNA"/>
</dbReference>
<accession>F0LN98</accession>
<proteinExistence type="predicted"/>
<reference evidence="1 2" key="1">
    <citation type="journal article" date="2011" name="J. Bacteriol.">
        <title>Complete genome sequence of the hyperthermophilic, piezophilic, heterotrophic, and carboxydotrophic archaeon Thermococcus barophilus MP.</title>
        <authorList>
            <person name="Vannier P."/>
            <person name="Marteinsson V.T."/>
            <person name="Fridjonsson O.H."/>
            <person name="Oger P."/>
            <person name="Jebbar M."/>
        </authorList>
    </citation>
    <scope>NUCLEOTIDE SEQUENCE [LARGE SCALE GENOMIC DNA]</scope>
    <source>
        <strain evidence="2">DSM 11836 / MP</strain>
    </source>
</reference>
<dbReference type="InterPro" id="IPR053842">
    <property type="entry name" value="NikA-like"/>
</dbReference>
<keyword evidence="1" id="KW-0614">Plasmid</keyword>
<dbReference type="PATRIC" id="fig|391623.17.peg.2258"/>
<evidence type="ECO:0000313" key="2">
    <source>
        <dbReference type="Proteomes" id="UP000007478"/>
    </source>
</evidence>
<evidence type="ECO:0000313" key="1">
    <source>
        <dbReference type="EMBL" id="ADT85237.1"/>
    </source>
</evidence>
<dbReference type="KEGG" id="tba:TERMP_02264"/>
<dbReference type="GeneID" id="10549088"/>
<organism evidence="1 2">
    <name type="scientific">Thermococcus barophilus (strain DSM 11836 / MP)</name>
    <dbReference type="NCBI Taxonomy" id="391623"/>
    <lineage>
        <taxon>Archaea</taxon>
        <taxon>Methanobacteriati</taxon>
        <taxon>Methanobacteriota</taxon>
        <taxon>Thermococci</taxon>
        <taxon>Thermococcales</taxon>
        <taxon>Thermococcaceae</taxon>
        <taxon>Thermococcus</taxon>
    </lineage>
</organism>
<dbReference type="Proteomes" id="UP000007478">
    <property type="component" value="Plasmid pTBMP1"/>
</dbReference>
<dbReference type="AlphaFoldDB" id="F0LN98"/>
<sequence length="149" mass="16949">MFESILKKLHRTNAPITGKSKIPAAGVKAFEAILKSKGLKEGSEAVKIALSEFSKYNNENEETFQEFKKILEREFSGLRGARIIKAKAKALKELWEAEAKALFGPVRRTKWISIRVTEEEYNKILEEANKEGLDVSNYIRKKLGLSYEV</sequence>
<geneLocation type="plasmid" evidence="1 2">
    <name>pTBMP1</name>
</geneLocation>
<name>F0LN98_THEBM</name>
<dbReference type="Pfam" id="PF21983">
    <property type="entry name" value="NikA-like"/>
    <property type="match status" value="1"/>
</dbReference>